<feature type="transmembrane region" description="Helical" evidence="5">
    <location>
        <begin position="607"/>
        <end position="630"/>
    </location>
</feature>
<feature type="signal peptide" evidence="6">
    <location>
        <begin position="1"/>
        <end position="19"/>
    </location>
</feature>
<dbReference type="PROSITE" id="PS01180">
    <property type="entry name" value="CUB"/>
    <property type="match status" value="3"/>
</dbReference>
<dbReference type="CDD" id="cd00041">
    <property type="entry name" value="CUB"/>
    <property type="match status" value="3"/>
</dbReference>
<dbReference type="InterPro" id="IPR000859">
    <property type="entry name" value="CUB_dom"/>
</dbReference>
<dbReference type="InterPro" id="IPR013783">
    <property type="entry name" value="Ig-like_fold"/>
</dbReference>
<dbReference type="FunFam" id="2.60.120.290:FF:000013">
    <property type="entry name" value="Membrane frizzled-related protein"/>
    <property type="match status" value="1"/>
</dbReference>
<reference evidence="9 10" key="1">
    <citation type="submission" date="2024-04" db="EMBL/GenBank/DDBJ databases">
        <authorList>
            <consortium name="Genoscope - CEA"/>
            <person name="William W."/>
        </authorList>
    </citation>
    <scope>NUCLEOTIDE SEQUENCE [LARGE SCALE GENOMIC DNA]</scope>
</reference>
<evidence type="ECO:0000256" key="3">
    <source>
        <dbReference type="PROSITE-ProRule" id="PRU00059"/>
    </source>
</evidence>
<dbReference type="Pfam" id="PF00041">
    <property type="entry name" value="fn3"/>
    <property type="match status" value="1"/>
</dbReference>
<keyword evidence="2" id="KW-1015">Disulfide bond</keyword>
<feature type="compositionally biased region" description="Polar residues" evidence="4">
    <location>
        <begin position="672"/>
        <end position="690"/>
    </location>
</feature>
<keyword evidence="6" id="KW-0732">Signal</keyword>
<proteinExistence type="predicted"/>
<feature type="domain" description="CUB" evidence="7">
    <location>
        <begin position="73"/>
        <end position="186"/>
    </location>
</feature>
<dbReference type="SUPFAM" id="SSF49265">
    <property type="entry name" value="Fibronectin type III"/>
    <property type="match status" value="1"/>
</dbReference>
<feature type="domain" description="CUB" evidence="7">
    <location>
        <begin position="188"/>
        <end position="299"/>
    </location>
</feature>
<dbReference type="Proteomes" id="UP001497497">
    <property type="component" value="Unassembled WGS sequence"/>
</dbReference>
<dbReference type="InterPro" id="IPR003961">
    <property type="entry name" value="FN3_dom"/>
</dbReference>
<evidence type="ECO:0000313" key="9">
    <source>
        <dbReference type="EMBL" id="CAL1546536.1"/>
    </source>
</evidence>
<name>A0AAV2IJR3_LYMST</name>
<feature type="domain" description="CUB" evidence="7">
    <location>
        <begin position="301"/>
        <end position="414"/>
    </location>
</feature>
<dbReference type="PROSITE" id="PS50853">
    <property type="entry name" value="FN3"/>
    <property type="match status" value="1"/>
</dbReference>
<dbReference type="PANTHER" id="PTHR24251">
    <property type="entry name" value="OVOCHYMASE-RELATED"/>
    <property type="match status" value="1"/>
</dbReference>
<dbReference type="InterPro" id="IPR035914">
    <property type="entry name" value="Sperma_CUB_dom_sf"/>
</dbReference>
<evidence type="ECO:0000256" key="6">
    <source>
        <dbReference type="SAM" id="SignalP"/>
    </source>
</evidence>
<feature type="compositionally biased region" description="Polar residues" evidence="4">
    <location>
        <begin position="655"/>
        <end position="664"/>
    </location>
</feature>
<evidence type="ECO:0000256" key="2">
    <source>
        <dbReference type="ARBA" id="ARBA00023157"/>
    </source>
</evidence>
<evidence type="ECO:0000256" key="1">
    <source>
        <dbReference type="ARBA" id="ARBA00022737"/>
    </source>
</evidence>
<protein>
    <recommendedName>
        <fullName evidence="11">Cubilin</fullName>
    </recommendedName>
</protein>
<evidence type="ECO:0000313" key="10">
    <source>
        <dbReference type="Proteomes" id="UP001497497"/>
    </source>
</evidence>
<keyword evidence="10" id="KW-1185">Reference proteome</keyword>
<feature type="region of interest" description="Disordered" evidence="4">
    <location>
        <begin position="655"/>
        <end position="708"/>
    </location>
</feature>
<keyword evidence="5" id="KW-0812">Transmembrane</keyword>
<keyword evidence="1" id="KW-0677">Repeat</keyword>
<dbReference type="EMBL" id="CAXITT010000825">
    <property type="protein sequence ID" value="CAL1546536.1"/>
    <property type="molecule type" value="Genomic_DNA"/>
</dbReference>
<comment type="caution">
    <text evidence="9">The sequence shown here is derived from an EMBL/GenBank/DDBJ whole genome shotgun (WGS) entry which is preliminary data.</text>
</comment>
<accession>A0AAV2IJR3</accession>
<keyword evidence="5" id="KW-0472">Membrane</keyword>
<dbReference type="SMART" id="SM00042">
    <property type="entry name" value="CUB"/>
    <property type="match status" value="3"/>
</dbReference>
<comment type="caution">
    <text evidence="3">Lacks conserved residue(s) required for the propagation of feature annotation.</text>
</comment>
<keyword evidence="5" id="KW-1133">Transmembrane helix</keyword>
<feature type="domain" description="Fibronectin type-III" evidence="8">
    <location>
        <begin position="504"/>
        <end position="597"/>
    </location>
</feature>
<feature type="chain" id="PRO_5043416070" description="Cubilin" evidence="6">
    <location>
        <begin position="20"/>
        <end position="759"/>
    </location>
</feature>
<gene>
    <name evidence="9" type="ORF">GSLYS_00019913001</name>
</gene>
<dbReference type="Gene3D" id="2.60.120.290">
    <property type="entry name" value="Spermadhesin, CUB domain"/>
    <property type="match status" value="3"/>
</dbReference>
<evidence type="ECO:0000259" key="8">
    <source>
        <dbReference type="PROSITE" id="PS50853"/>
    </source>
</evidence>
<dbReference type="AlphaFoldDB" id="A0AAV2IJR3"/>
<dbReference type="CDD" id="cd00063">
    <property type="entry name" value="FN3"/>
    <property type="match status" value="1"/>
</dbReference>
<evidence type="ECO:0008006" key="11">
    <source>
        <dbReference type="Google" id="ProtNLM"/>
    </source>
</evidence>
<feature type="region of interest" description="Disordered" evidence="4">
    <location>
        <begin position="738"/>
        <end position="759"/>
    </location>
</feature>
<dbReference type="SUPFAM" id="SSF49854">
    <property type="entry name" value="Spermadhesin, CUB domain"/>
    <property type="match status" value="3"/>
</dbReference>
<dbReference type="InterPro" id="IPR036116">
    <property type="entry name" value="FN3_sf"/>
</dbReference>
<dbReference type="Pfam" id="PF00431">
    <property type="entry name" value="CUB"/>
    <property type="match status" value="3"/>
</dbReference>
<organism evidence="9 10">
    <name type="scientific">Lymnaea stagnalis</name>
    <name type="common">Great pond snail</name>
    <name type="synonym">Helix stagnalis</name>
    <dbReference type="NCBI Taxonomy" id="6523"/>
    <lineage>
        <taxon>Eukaryota</taxon>
        <taxon>Metazoa</taxon>
        <taxon>Spiralia</taxon>
        <taxon>Lophotrochozoa</taxon>
        <taxon>Mollusca</taxon>
        <taxon>Gastropoda</taxon>
        <taxon>Heterobranchia</taxon>
        <taxon>Euthyneura</taxon>
        <taxon>Panpulmonata</taxon>
        <taxon>Hygrophila</taxon>
        <taxon>Lymnaeoidea</taxon>
        <taxon>Lymnaeidae</taxon>
        <taxon>Lymnaea</taxon>
    </lineage>
</organism>
<sequence>MDLKYCTIIIILFSEFVHGADDQFCSTSSSRRPYGDSCSDSSQCTTNNCNNYRCLCPSNAYYHNCKAACVLSCNATSQDAIGTIVSHDYPLQYPNNLYCKWTLTGAPNTYYIFSISDMEMEETSQCYYDSLGMYSGPSGSTQLALLCKRNANGPQTIASLANSMEVVFKTNELRAFRGFSGSYQRFDNNMTLRDSVFGHIASPGYPRTYPTSSYFSWNIEGKNGTFVSLRILNFSLAPTWANDFVQVFDGPNDTSPSLVKMCATTFEPLIMSTKPFLRIVLRTSNAKNVYGFEASYQVNDCQTTLTEPSGYIVSPGYPYEYIPYLNCTWTIIADPNKLIFFRITNFSLEPQANCSFDHLKMYDGPNTQANLLGTYCINAPDPPVIVSTNNALHLHFKTDRSINNPGFRGIHLTVARPITYPCYNSTQCPQSPVCRFDMCVCPDNFYCNNTIHTCLAALEDPSPCNPSVRNMCKGPDFECRLDNLNVTRCLCVPGLYRTWTQCAPYSELGVRLSSHPKITTNDILFTWTTGSPSRYPTTYKITWSATEDSLDMGEMPASNNGVHVHGLTPGQEYVFTVVTTLGANSFYNTTTVYTKFTVVTRMTKVPLIAGVTTGSIVVVAVAIVVIVIFVRKRKTNRTSRTDGNVTKTCNDEISVTGKTTNSTHPGGRTMNEYRTTNNEDMSMTGRTTDNAPPGGRTMNNDDIRTGDNQAESDYDCIRESVMASWKEGTYVNTKEIENAHRRDQQEEDDVYQNVAFDQN</sequence>
<evidence type="ECO:0000256" key="4">
    <source>
        <dbReference type="SAM" id="MobiDB-lite"/>
    </source>
</evidence>
<evidence type="ECO:0000259" key="7">
    <source>
        <dbReference type="PROSITE" id="PS01180"/>
    </source>
</evidence>
<evidence type="ECO:0000256" key="5">
    <source>
        <dbReference type="SAM" id="Phobius"/>
    </source>
</evidence>
<dbReference type="Gene3D" id="2.60.40.10">
    <property type="entry name" value="Immunoglobulins"/>
    <property type="match status" value="1"/>
</dbReference>